<accession>A0A8H6CRM0</accession>
<dbReference type="CDD" id="cd18186">
    <property type="entry name" value="BTB_POZ_ZBTB_KLHL-like"/>
    <property type="match status" value="1"/>
</dbReference>
<sequence length="269" mass="29257">MPESTPTAAVYEGIKTAEGLERLASEPIAVVVGTEGVTKTWHLPKQLLVKASPFFAAALNGPFAEATSKLVNLPEDNTEAFALFIRWLFVGDISGKSFHSGYKASGYKASGKDHSGYKASGYKASGDEVLGTWGDTSNSSAFFPSMQVCLQACILGDKLGCPMFHDLAMLELIESHESRGIRSKTMQFAFEMSAPGSKLRRFSIDQLRWNIECETVSEDAAAYVSAAKIAEDFALDFLKACIEGNCRNPLNPIGHRGRYMEVLTFTEEG</sequence>
<name>A0A8H6CRM0_9LECA</name>
<dbReference type="AlphaFoldDB" id="A0A8H6CRM0"/>
<dbReference type="Gene3D" id="3.30.710.10">
    <property type="entry name" value="Potassium Channel Kv1.1, Chain A"/>
    <property type="match status" value="1"/>
</dbReference>
<dbReference type="GeneID" id="59336414"/>
<dbReference type="EMBL" id="JACCJB010000004">
    <property type="protein sequence ID" value="KAF6228287.1"/>
    <property type="molecule type" value="Genomic_DNA"/>
</dbReference>
<dbReference type="InterPro" id="IPR000210">
    <property type="entry name" value="BTB/POZ_dom"/>
</dbReference>
<comment type="caution">
    <text evidence="2">The sequence shown here is derived from an EMBL/GenBank/DDBJ whole genome shotgun (WGS) entry which is preliminary data.</text>
</comment>
<organism evidence="2 3">
    <name type="scientific">Letharia lupina</name>
    <dbReference type="NCBI Taxonomy" id="560253"/>
    <lineage>
        <taxon>Eukaryota</taxon>
        <taxon>Fungi</taxon>
        <taxon>Dikarya</taxon>
        <taxon>Ascomycota</taxon>
        <taxon>Pezizomycotina</taxon>
        <taxon>Lecanoromycetes</taxon>
        <taxon>OSLEUM clade</taxon>
        <taxon>Lecanoromycetidae</taxon>
        <taxon>Lecanorales</taxon>
        <taxon>Lecanorineae</taxon>
        <taxon>Parmeliaceae</taxon>
        <taxon>Letharia</taxon>
    </lineage>
</organism>
<dbReference type="InterPro" id="IPR011333">
    <property type="entry name" value="SKP1/BTB/POZ_sf"/>
</dbReference>
<keyword evidence="3" id="KW-1185">Reference proteome</keyword>
<dbReference type="PANTHER" id="PTHR47843:SF2">
    <property type="entry name" value="BTB DOMAIN-CONTAINING PROTEIN"/>
    <property type="match status" value="1"/>
</dbReference>
<proteinExistence type="predicted"/>
<dbReference type="SUPFAM" id="SSF54695">
    <property type="entry name" value="POZ domain"/>
    <property type="match status" value="1"/>
</dbReference>
<evidence type="ECO:0000313" key="3">
    <source>
        <dbReference type="Proteomes" id="UP000593566"/>
    </source>
</evidence>
<reference evidence="2 3" key="1">
    <citation type="journal article" date="2020" name="Genomics">
        <title>Complete, high-quality genomes from long-read metagenomic sequencing of two wolf lichen thalli reveals enigmatic genome architecture.</title>
        <authorList>
            <person name="McKenzie S.K."/>
            <person name="Walston R.F."/>
            <person name="Allen J.L."/>
        </authorList>
    </citation>
    <scope>NUCLEOTIDE SEQUENCE [LARGE SCALE GENOMIC DNA]</scope>
    <source>
        <strain evidence="2">WasteWater1</strain>
    </source>
</reference>
<dbReference type="PROSITE" id="PS50097">
    <property type="entry name" value="BTB"/>
    <property type="match status" value="1"/>
</dbReference>
<dbReference type="Proteomes" id="UP000593566">
    <property type="component" value="Unassembled WGS sequence"/>
</dbReference>
<evidence type="ECO:0000313" key="2">
    <source>
        <dbReference type="EMBL" id="KAF6228287.1"/>
    </source>
</evidence>
<gene>
    <name evidence="2" type="ORF">HO133_008017</name>
</gene>
<protein>
    <recommendedName>
        <fullName evidence="1">BTB domain-containing protein</fullName>
    </recommendedName>
</protein>
<dbReference type="RefSeq" id="XP_037156221.1">
    <property type="nucleotide sequence ID" value="XM_037298885.1"/>
</dbReference>
<dbReference type="PANTHER" id="PTHR47843">
    <property type="entry name" value="BTB DOMAIN-CONTAINING PROTEIN-RELATED"/>
    <property type="match status" value="1"/>
</dbReference>
<feature type="domain" description="BTB" evidence="1">
    <location>
        <begin position="26"/>
        <end position="97"/>
    </location>
</feature>
<evidence type="ECO:0000259" key="1">
    <source>
        <dbReference type="PROSITE" id="PS50097"/>
    </source>
</evidence>